<dbReference type="Proteomes" id="UP001299068">
    <property type="component" value="Unassembled WGS sequence"/>
</dbReference>
<evidence type="ECO:0000313" key="2">
    <source>
        <dbReference type="Proteomes" id="UP001299068"/>
    </source>
</evidence>
<sequence>MNKIVIEAVASSMKSDLYKNKSISNTKTLTVGTIRKGFRIEHCNTSIKFNLGNKLNEFRNINKAILKLYINKTYYERRKYGNNINIYINNDEFIGNNEQVKGKKVYNKPISNTIVTKNMQDKYIYLDLTQVVKYLNRKNIKNKDITISTSKTEHSSYIVIDSAFGKFKPSLEIYGCNYCNDMRCDDLNCPRNIYGVLEYLHIGHNYPLMLNKNEKLKFNNKRLKNILVNNEQNKLIVEMEGMYVITWKIKKRFIKNFNLNSLNLAVSINSAEEICEITELKCDNNDVITASDITYLQRGDELSLINIGLEKITLIDNNRNSEKNRALVRLSLVKV</sequence>
<gene>
    <name evidence="1" type="ORF">K5V21_07415</name>
</gene>
<proteinExistence type="predicted"/>
<keyword evidence="2" id="KW-1185">Reference proteome</keyword>
<dbReference type="RefSeq" id="WP_221860434.1">
    <property type="nucleotide sequence ID" value="NZ_JAIKTU010000005.1"/>
</dbReference>
<reference evidence="1 2" key="1">
    <citation type="journal article" date="2021" name="Cell Host Microbe">
        <title>in vivo commensal control of Clostridioides difficile virulence.</title>
        <authorList>
            <person name="Girinathan B.P."/>
            <person name="Dibenedetto N."/>
            <person name="Worley J.N."/>
            <person name="Peltier J."/>
            <person name="Arrieta-Ortiz M.L."/>
            <person name="Rupa Christinal Immanuel S."/>
            <person name="Lavin R."/>
            <person name="Delaney M.L."/>
            <person name="Cummins C."/>
            <person name="Hoffmann M."/>
            <person name="Luo Y."/>
            <person name="Gonzalez-Escalona N."/>
            <person name="Allard M."/>
            <person name="Onderdonk A.B."/>
            <person name="Gerber G.K."/>
            <person name="Sonenshein A.L."/>
            <person name="Baliga N."/>
            <person name="Dupuy B."/>
            <person name="Bry L."/>
        </authorList>
    </citation>
    <scope>NUCLEOTIDE SEQUENCE [LARGE SCALE GENOMIC DNA]</scope>
    <source>
        <strain evidence="1 2">DSM 599</strain>
    </source>
</reference>
<dbReference type="EMBL" id="JAIKTU010000005">
    <property type="protein sequence ID" value="MBY0755282.1"/>
    <property type="molecule type" value="Genomic_DNA"/>
</dbReference>
<name>A0ABS7KXI8_CLOSR</name>
<accession>A0ABS7KXI8</accession>
<evidence type="ECO:0000313" key="1">
    <source>
        <dbReference type="EMBL" id="MBY0755282.1"/>
    </source>
</evidence>
<dbReference type="NCBIfam" id="NF033679">
    <property type="entry name" value="DNRLRE_dom"/>
    <property type="match status" value="1"/>
</dbReference>
<protein>
    <submittedName>
        <fullName evidence="1">DNRLRE domain-containing protein</fullName>
    </submittedName>
</protein>
<comment type="caution">
    <text evidence="1">The sequence shown here is derived from an EMBL/GenBank/DDBJ whole genome shotgun (WGS) entry which is preliminary data.</text>
</comment>
<organism evidence="1 2">
    <name type="scientific">Clostridium sardiniense</name>
    <name type="common">Clostridium absonum</name>
    <dbReference type="NCBI Taxonomy" id="29369"/>
    <lineage>
        <taxon>Bacteria</taxon>
        <taxon>Bacillati</taxon>
        <taxon>Bacillota</taxon>
        <taxon>Clostridia</taxon>
        <taxon>Eubacteriales</taxon>
        <taxon>Clostridiaceae</taxon>
        <taxon>Clostridium</taxon>
    </lineage>
</organism>